<dbReference type="Proteomes" id="UP000265703">
    <property type="component" value="Unassembled WGS sequence"/>
</dbReference>
<gene>
    <name evidence="2" type="ORF">C1645_831931</name>
</gene>
<organism evidence="2 3">
    <name type="scientific">Glomus cerebriforme</name>
    <dbReference type="NCBI Taxonomy" id="658196"/>
    <lineage>
        <taxon>Eukaryota</taxon>
        <taxon>Fungi</taxon>
        <taxon>Fungi incertae sedis</taxon>
        <taxon>Mucoromycota</taxon>
        <taxon>Glomeromycotina</taxon>
        <taxon>Glomeromycetes</taxon>
        <taxon>Glomerales</taxon>
        <taxon>Glomeraceae</taxon>
        <taxon>Glomus</taxon>
    </lineage>
</organism>
<reference evidence="2 3" key="1">
    <citation type="submission" date="2018-06" db="EMBL/GenBank/DDBJ databases">
        <title>Comparative genomics reveals the genomic features of Rhizophagus irregularis, R. cerebriforme, R. diaphanum and Gigaspora rosea, and their symbiotic lifestyle signature.</title>
        <authorList>
            <person name="Morin E."/>
            <person name="San Clemente H."/>
            <person name="Chen E.C.H."/>
            <person name="De La Providencia I."/>
            <person name="Hainaut M."/>
            <person name="Kuo A."/>
            <person name="Kohler A."/>
            <person name="Murat C."/>
            <person name="Tang N."/>
            <person name="Roy S."/>
            <person name="Loubradou J."/>
            <person name="Henrissat B."/>
            <person name="Grigoriev I.V."/>
            <person name="Corradi N."/>
            <person name="Roux C."/>
            <person name="Martin F.M."/>
        </authorList>
    </citation>
    <scope>NUCLEOTIDE SEQUENCE [LARGE SCALE GENOMIC DNA]</scope>
    <source>
        <strain evidence="2 3">DAOM 227022</strain>
    </source>
</reference>
<accession>A0A397SEK0</accession>
<evidence type="ECO:0000313" key="2">
    <source>
        <dbReference type="EMBL" id="RIA84670.1"/>
    </source>
</evidence>
<name>A0A397SEK0_9GLOM</name>
<evidence type="ECO:0000256" key="1">
    <source>
        <dbReference type="SAM" id="MobiDB-lite"/>
    </source>
</evidence>
<dbReference type="EMBL" id="QKYT01000476">
    <property type="protein sequence ID" value="RIA84670.1"/>
    <property type="molecule type" value="Genomic_DNA"/>
</dbReference>
<proteinExistence type="predicted"/>
<sequence>MSTPNFNDFFNNTNPWSCENVVKYYWEKIAQYIIDNWKKAIEIWPSWNMQGRLVINARFVPTLIYLQWLAETRRSTGHECKYWTIDVKQSNQNDKIIQKHIAERNVLVEEHHNEILRNSLVRDQHEPRTPENKVVVFSIILIYSSQKYHLTFQIHSQIRITSEMEMEETDSDITYIKEVEKEEKQTSKYINCDIASEALGTYQMNVLADKKLIYNNVNILDSAHLIMKATKKVLSVLVSLTSIIPTAQNFYPMTLKTLSPISYKTLRLKPLTLPIGEAFLRDIKLSYGELASNSYNKLKEILNIGGHSAPRLDGKRLLKSLGTEILVQEDGALNTRRKKKGDLKKLDAKEWSQTSGERD</sequence>
<dbReference type="AlphaFoldDB" id="A0A397SEK0"/>
<evidence type="ECO:0000313" key="3">
    <source>
        <dbReference type="Proteomes" id="UP000265703"/>
    </source>
</evidence>
<dbReference type="OrthoDB" id="2440336at2759"/>
<feature type="region of interest" description="Disordered" evidence="1">
    <location>
        <begin position="337"/>
        <end position="359"/>
    </location>
</feature>
<protein>
    <submittedName>
        <fullName evidence="2">Uncharacterized protein</fullName>
    </submittedName>
</protein>
<keyword evidence="3" id="KW-1185">Reference proteome</keyword>
<comment type="caution">
    <text evidence="2">The sequence shown here is derived from an EMBL/GenBank/DDBJ whole genome shotgun (WGS) entry which is preliminary data.</text>
</comment>
<feature type="compositionally biased region" description="Basic and acidic residues" evidence="1">
    <location>
        <begin position="343"/>
        <end position="359"/>
    </location>
</feature>